<dbReference type="GO" id="GO:0005524">
    <property type="term" value="F:ATP binding"/>
    <property type="evidence" value="ECO:0007669"/>
    <property type="project" value="UniProtKB-KW"/>
</dbReference>
<name>A0A9D1MD23_9FIRM</name>
<dbReference type="GO" id="GO:0103016">
    <property type="term" value="F:tRNA-uridine 2-sulfurtransferase activity"/>
    <property type="evidence" value="ECO:0007669"/>
    <property type="project" value="UniProtKB-EC"/>
</dbReference>
<keyword evidence="6 11" id="KW-0067">ATP-binding</keyword>
<dbReference type="HAMAP" id="MF_00144">
    <property type="entry name" value="tRNA_thiouridyl_MnmA"/>
    <property type="match status" value="1"/>
</dbReference>
<dbReference type="GO" id="GO:0005737">
    <property type="term" value="C:cytoplasm"/>
    <property type="evidence" value="ECO:0007669"/>
    <property type="project" value="UniProtKB-SubCell"/>
</dbReference>
<dbReference type="Gene3D" id="2.40.30.10">
    <property type="entry name" value="Translation factors"/>
    <property type="match status" value="1"/>
</dbReference>
<dbReference type="EC" id="2.8.1.13" evidence="11"/>
<keyword evidence="7 11" id="KW-0694">RNA-binding</keyword>
<dbReference type="FunFam" id="3.40.50.620:FF:000115">
    <property type="entry name" value="tRNA-specific 2-thiouridylase MnmA"/>
    <property type="match status" value="1"/>
</dbReference>
<keyword evidence="5 11" id="KW-0547">Nucleotide-binding</keyword>
<feature type="site" description="Interaction with tRNA" evidence="11">
    <location>
        <position position="337"/>
    </location>
</feature>
<keyword evidence="4 11" id="KW-0819">tRNA processing</keyword>
<comment type="caution">
    <text evidence="14">The sequence shown here is derived from an EMBL/GenBank/DDBJ whole genome shotgun (WGS) entry which is preliminary data.</text>
</comment>
<evidence type="ECO:0000313" key="15">
    <source>
        <dbReference type="Proteomes" id="UP000824109"/>
    </source>
</evidence>
<feature type="active site" description="Cysteine persulfide intermediate" evidence="11">
    <location>
        <position position="198"/>
    </location>
</feature>
<evidence type="ECO:0000256" key="8">
    <source>
        <dbReference type="ARBA" id="ARBA00023157"/>
    </source>
</evidence>
<feature type="binding site" evidence="11">
    <location>
        <position position="35"/>
    </location>
    <ligand>
        <name>ATP</name>
        <dbReference type="ChEBI" id="CHEBI:30616"/>
    </ligand>
</feature>
<dbReference type="Pfam" id="PF20259">
    <property type="entry name" value="tRNA_Me_trans_M"/>
    <property type="match status" value="1"/>
</dbReference>
<dbReference type="InterPro" id="IPR004506">
    <property type="entry name" value="MnmA-like"/>
</dbReference>
<dbReference type="FunFam" id="2.40.30.10:FF:000023">
    <property type="entry name" value="tRNA-specific 2-thiouridylase MnmA"/>
    <property type="match status" value="1"/>
</dbReference>
<protein>
    <recommendedName>
        <fullName evidence="11">tRNA-specific 2-thiouridylase MnmA</fullName>
        <ecNumber evidence="11">2.8.1.13</ecNumber>
    </recommendedName>
</protein>
<evidence type="ECO:0000256" key="7">
    <source>
        <dbReference type="ARBA" id="ARBA00022884"/>
    </source>
</evidence>
<comment type="catalytic activity">
    <reaction evidence="9 11">
        <text>S-sulfanyl-L-cysteinyl-[protein] + uridine(34) in tRNA + AH2 + ATP = 2-thiouridine(34) in tRNA + L-cysteinyl-[protein] + A + AMP + diphosphate + H(+)</text>
        <dbReference type="Rhea" id="RHEA:47032"/>
        <dbReference type="Rhea" id="RHEA-COMP:10131"/>
        <dbReference type="Rhea" id="RHEA-COMP:11726"/>
        <dbReference type="Rhea" id="RHEA-COMP:11727"/>
        <dbReference type="Rhea" id="RHEA-COMP:11728"/>
        <dbReference type="ChEBI" id="CHEBI:13193"/>
        <dbReference type="ChEBI" id="CHEBI:15378"/>
        <dbReference type="ChEBI" id="CHEBI:17499"/>
        <dbReference type="ChEBI" id="CHEBI:29950"/>
        <dbReference type="ChEBI" id="CHEBI:30616"/>
        <dbReference type="ChEBI" id="CHEBI:33019"/>
        <dbReference type="ChEBI" id="CHEBI:61963"/>
        <dbReference type="ChEBI" id="CHEBI:65315"/>
        <dbReference type="ChEBI" id="CHEBI:87170"/>
        <dbReference type="ChEBI" id="CHEBI:456215"/>
        <dbReference type="EC" id="2.8.1.13"/>
    </reaction>
</comment>
<dbReference type="Gene3D" id="2.30.30.280">
    <property type="entry name" value="Adenine nucleotide alpha hydrolases-like domains"/>
    <property type="match status" value="1"/>
</dbReference>
<comment type="similarity">
    <text evidence="11">Belongs to the MnmA/TRMU family.</text>
</comment>
<dbReference type="Gene3D" id="3.40.50.620">
    <property type="entry name" value="HUPs"/>
    <property type="match status" value="1"/>
</dbReference>
<dbReference type="PANTHER" id="PTHR11933:SF5">
    <property type="entry name" value="MITOCHONDRIAL TRNA-SPECIFIC 2-THIOURIDYLASE 1"/>
    <property type="match status" value="1"/>
</dbReference>
<sequence>MANLKAIAAMSGGVDSSVTAYLLQQQGHSVTGVTLRLIGTENAAGALCGTSKEADDARAVCERLGIEHRTIDFVKEFRENVIDRFCGAYLNGLTPNPCVECNKYIKFEKMLECVRGMNCDVFATGHYARIEKEPSGRYLLKKASDLSKDQSYFLYSLSQEQLSKVLFPLGSLTKAEVREIAEERGFINARKKDSQDICFIPDGDFAEFIKRYKSLPPDPGKFIDRSGNVLGDHDGAYMFTIGQRKGLGIALGKPAYVLSVNTAENTVTLGENEELYKRRLEADEINLIAADKLDTPVRVEAKIRYSHKTAPAWAVQTDDDRLIVEFDEPQRAITPGQSVVLYDGDTVIGGGKVKHALD</sequence>
<dbReference type="SUPFAM" id="SSF52402">
    <property type="entry name" value="Adenine nucleotide alpha hydrolases-like"/>
    <property type="match status" value="1"/>
</dbReference>
<dbReference type="NCBIfam" id="TIGR00420">
    <property type="entry name" value="trmU"/>
    <property type="match status" value="1"/>
</dbReference>
<keyword evidence="3 11" id="KW-0808">Transferase</keyword>
<evidence type="ECO:0000256" key="3">
    <source>
        <dbReference type="ARBA" id="ARBA00022679"/>
    </source>
</evidence>
<dbReference type="AlphaFoldDB" id="A0A9D1MD23"/>
<evidence type="ECO:0000256" key="5">
    <source>
        <dbReference type="ARBA" id="ARBA00022741"/>
    </source>
</evidence>
<evidence type="ECO:0000256" key="2">
    <source>
        <dbReference type="ARBA" id="ARBA00022555"/>
    </source>
</evidence>
<dbReference type="CDD" id="cd01998">
    <property type="entry name" value="MnmA_TRMU-like"/>
    <property type="match status" value="1"/>
</dbReference>
<evidence type="ECO:0000313" key="14">
    <source>
        <dbReference type="EMBL" id="HIU58014.1"/>
    </source>
</evidence>
<dbReference type="NCBIfam" id="NF001138">
    <property type="entry name" value="PRK00143.1"/>
    <property type="match status" value="1"/>
</dbReference>
<dbReference type="Proteomes" id="UP000824109">
    <property type="component" value="Unassembled WGS sequence"/>
</dbReference>
<evidence type="ECO:0000259" key="12">
    <source>
        <dbReference type="Pfam" id="PF20258"/>
    </source>
</evidence>
<dbReference type="InterPro" id="IPR023382">
    <property type="entry name" value="MnmA-like_central_sf"/>
</dbReference>
<dbReference type="Pfam" id="PF03054">
    <property type="entry name" value="tRNA_Me_trans"/>
    <property type="match status" value="1"/>
</dbReference>
<dbReference type="Pfam" id="PF20258">
    <property type="entry name" value="tRNA_Me_trans_C"/>
    <property type="match status" value="1"/>
</dbReference>
<dbReference type="InterPro" id="IPR014729">
    <property type="entry name" value="Rossmann-like_a/b/a_fold"/>
</dbReference>
<proteinExistence type="inferred from homology"/>
<keyword evidence="2 11" id="KW-0820">tRNA-binding</keyword>
<feature type="region of interest" description="Interaction with tRNA" evidence="11">
    <location>
        <begin position="304"/>
        <end position="305"/>
    </location>
</feature>
<dbReference type="EMBL" id="DVNB01000096">
    <property type="protein sequence ID" value="HIU58014.1"/>
    <property type="molecule type" value="Genomic_DNA"/>
</dbReference>
<evidence type="ECO:0000259" key="13">
    <source>
        <dbReference type="Pfam" id="PF20259"/>
    </source>
</evidence>
<feature type="disulfide bond" description="Alternate" evidence="11">
    <location>
        <begin position="101"/>
        <end position="198"/>
    </location>
</feature>
<evidence type="ECO:0000256" key="4">
    <source>
        <dbReference type="ARBA" id="ARBA00022694"/>
    </source>
</evidence>
<dbReference type="FunFam" id="2.30.30.280:FF:000001">
    <property type="entry name" value="tRNA-specific 2-thiouridylase MnmA"/>
    <property type="match status" value="1"/>
</dbReference>
<accession>A0A9D1MD23</accession>
<evidence type="ECO:0000256" key="10">
    <source>
        <dbReference type="ARBA" id="ARBA00056575"/>
    </source>
</evidence>
<evidence type="ECO:0000256" key="1">
    <source>
        <dbReference type="ARBA" id="ARBA00022490"/>
    </source>
</evidence>
<evidence type="ECO:0000256" key="11">
    <source>
        <dbReference type="HAMAP-Rule" id="MF_00144"/>
    </source>
</evidence>
<dbReference type="PANTHER" id="PTHR11933">
    <property type="entry name" value="TRNA 5-METHYLAMINOMETHYL-2-THIOURIDYLATE -METHYLTRANSFERASE"/>
    <property type="match status" value="1"/>
</dbReference>
<feature type="binding site" evidence="11">
    <location>
        <begin position="9"/>
        <end position="16"/>
    </location>
    <ligand>
        <name>ATP</name>
        <dbReference type="ChEBI" id="CHEBI:30616"/>
    </ligand>
</feature>
<keyword evidence="8 11" id="KW-1015">Disulfide bond</keyword>
<dbReference type="InterPro" id="IPR046884">
    <property type="entry name" value="MnmA-like_central"/>
</dbReference>
<comment type="caution">
    <text evidence="11">Lacks conserved residue(s) required for the propagation of feature annotation.</text>
</comment>
<dbReference type="GO" id="GO:0000049">
    <property type="term" value="F:tRNA binding"/>
    <property type="evidence" value="ECO:0007669"/>
    <property type="project" value="UniProtKB-KW"/>
</dbReference>
<feature type="domain" description="tRNA-specific 2-thiouridylase MnmA-like C-terminal" evidence="12">
    <location>
        <begin position="278"/>
        <end position="353"/>
    </location>
</feature>
<organism evidence="14 15">
    <name type="scientific">Candidatus Ornithomonoglobus merdipullorum</name>
    <dbReference type="NCBI Taxonomy" id="2840895"/>
    <lineage>
        <taxon>Bacteria</taxon>
        <taxon>Bacillati</taxon>
        <taxon>Bacillota</taxon>
        <taxon>Clostridia</taxon>
        <taxon>Candidatus Ornithomonoglobus</taxon>
    </lineage>
</organism>
<feature type="domain" description="tRNA-specific 2-thiouridylase MnmA-like central" evidence="13">
    <location>
        <begin position="207"/>
        <end position="270"/>
    </location>
</feature>
<reference evidence="14" key="2">
    <citation type="journal article" date="2021" name="PeerJ">
        <title>Extensive microbial diversity within the chicken gut microbiome revealed by metagenomics and culture.</title>
        <authorList>
            <person name="Gilroy R."/>
            <person name="Ravi A."/>
            <person name="Getino M."/>
            <person name="Pursley I."/>
            <person name="Horton D.L."/>
            <person name="Alikhan N.F."/>
            <person name="Baker D."/>
            <person name="Gharbi K."/>
            <person name="Hall N."/>
            <person name="Watson M."/>
            <person name="Adriaenssens E.M."/>
            <person name="Foster-Nyarko E."/>
            <person name="Jarju S."/>
            <person name="Secka A."/>
            <person name="Antonio M."/>
            <person name="Oren A."/>
            <person name="Chaudhuri R.R."/>
            <person name="La Ragione R."/>
            <person name="Hildebrand F."/>
            <person name="Pallen M.J."/>
        </authorList>
    </citation>
    <scope>NUCLEOTIDE SEQUENCE</scope>
    <source>
        <strain evidence="14">USAMLcec3-3695</strain>
    </source>
</reference>
<dbReference type="InterPro" id="IPR046885">
    <property type="entry name" value="MnmA-like_C"/>
</dbReference>
<feature type="active site" description="Nucleophile" evidence="11">
    <location>
        <position position="101"/>
    </location>
</feature>
<comment type="subcellular location">
    <subcellularLocation>
        <location evidence="11">Cytoplasm</location>
    </subcellularLocation>
</comment>
<evidence type="ECO:0000256" key="9">
    <source>
        <dbReference type="ARBA" id="ARBA00051542"/>
    </source>
</evidence>
<reference evidence="14" key="1">
    <citation type="submission" date="2020-10" db="EMBL/GenBank/DDBJ databases">
        <authorList>
            <person name="Gilroy R."/>
        </authorList>
    </citation>
    <scope>NUCLEOTIDE SEQUENCE</scope>
    <source>
        <strain evidence="14">USAMLcec3-3695</strain>
    </source>
</reference>
<feature type="binding site" evidence="11">
    <location>
        <position position="125"/>
    </location>
    <ligand>
        <name>ATP</name>
        <dbReference type="ChEBI" id="CHEBI:30616"/>
    </ligand>
</feature>
<keyword evidence="1 11" id="KW-0963">Cytoplasm</keyword>
<gene>
    <name evidence="11 14" type="primary">mnmA</name>
    <name evidence="14" type="ORF">IAA61_09440</name>
</gene>
<feature type="region of interest" description="Interaction with tRNA" evidence="11">
    <location>
        <begin position="148"/>
        <end position="150"/>
    </location>
</feature>
<feature type="site" description="Interaction with tRNA" evidence="11">
    <location>
        <position position="126"/>
    </location>
</feature>
<dbReference type="GO" id="GO:0002143">
    <property type="term" value="P:tRNA wobble position uridine thiolation"/>
    <property type="evidence" value="ECO:0007669"/>
    <property type="project" value="TreeGrafter"/>
</dbReference>
<comment type="function">
    <text evidence="10 11">Catalyzes the 2-thiolation of uridine at the wobble position (U34) of tRNA, leading to the formation of s(2)U34.</text>
</comment>
<evidence type="ECO:0000256" key="6">
    <source>
        <dbReference type="ARBA" id="ARBA00022840"/>
    </source>
</evidence>